<keyword evidence="3 5" id="KW-1133">Transmembrane helix</keyword>
<dbReference type="PROSITE" id="PS50234">
    <property type="entry name" value="VWFA"/>
    <property type="match status" value="1"/>
</dbReference>
<dbReference type="SUPFAM" id="SSF53300">
    <property type="entry name" value="vWA-like"/>
    <property type="match status" value="1"/>
</dbReference>
<dbReference type="InterPro" id="IPR050768">
    <property type="entry name" value="UPF0353/GerABKA_families"/>
</dbReference>
<dbReference type="AlphaFoldDB" id="A0A1G7IL39"/>
<evidence type="ECO:0000256" key="3">
    <source>
        <dbReference type="ARBA" id="ARBA00022989"/>
    </source>
</evidence>
<keyword evidence="4 5" id="KW-0472">Membrane</keyword>
<sequence>MDFSIWKSIEFAHPAFFGLLALIPVMIYWYIARQQKRQAAMEMSSLQGLKGLPVSWKVTMRPVLLVLRILAFTALVVALARPQTSNTSESIDSEGIDIVLAIDISGSMLAQDLQPDRLEAAKKVATNFVDSRISDRIGLVIFSGESFTQCPITTDHGVLKNQIALVKSGMLQDGTAIGMGLATSVDRLRTSKAKSKVIILLTDGVNNTGLIDPLTALEISKAFKIRVYTIGVGTVGKAPFPMTMPDGSIQMQMQDVQLDEPLMKKISAETGGKYFRATNNKELENVYGEIDKMEKTKVEITSYRRFAEHFFPLAMLALACMLLEVVLRYTAFRSLP</sequence>
<dbReference type="NCBIfam" id="TIGR02226">
    <property type="entry name" value="two_anch"/>
    <property type="match status" value="1"/>
</dbReference>
<dbReference type="InterPro" id="IPR024163">
    <property type="entry name" value="Aerotolerance_reg_N"/>
</dbReference>
<dbReference type="InterPro" id="IPR033881">
    <property type="entry name" value="vWA_BatA_type"/>
</dbReference>
<dbReference type="InterPro" id="IPR036465">
    <property type="entry name" value="vWFA_dom_sf"/>
</dbReference>
<dbReference type="EMBL" id="FNBN01000001">
    <property type="protein sequence ID" value="SDF13447.1"/>
    <property type="molecule type" value="Genomic_DNA"/>
</dbReference>
<reference evidence="7 8" key="1">
    <citation type="submission" date="2016-10" db="EMBL/GenBank/DDBJ databases">
        <authorList>
            <person name="de Groot N.N."/>
        </authorList>
    </citation>
    <scope>NUCLEOTIDE SEQUENCE [LARGE SCALE GENOMIC DNA]</scope>
    <source>
        <strain evidence="7 8">DSM 527</strain>
    </source>
</reference>
<proteinExistence type="predicted"/>
<evidence type="ECO:0000313" key="8">
    <source>
        <dbReference type="Proteomes" id="UP000199045"/>
    </source>
</evidence>
<dbReference type="OrthoDB" id="6206554at2"/>
<accession>A0A1G7IL39</accession>
<feature type="transmembrane region" description="Helical" evidence="5">
    <location>
        <begin position="12"/>
        <end position="31"/>
    </location>
</feature>
<dbReference type="RefSeq" id="WP_089829009.1">
    <property type="nucleotide sequence ID" value="NZ_FNBN01000001.1"/>
</dbReference>
<evidence type="ECO:0000256" key="2">
    <source>
        <dbReference type="ARBA" id="ARBA00022692"/>
    </source>
</evidence>
<evidence type="ECO:0000313" key="7">
    <source>
        <dbReference type="EMBL" id="SDF13447.1"/>
    </source>
</evidence>
<keyword evidence="2 5" id="KW-0812">Transmembrane</keyword>
<dbReference type="Proteomes" id="UP000199045">
    <property type="component" value="Unassembled WGS sequence"/>
</dbReference>
<organism evidence="7 8">
    <name type="scientific">Chitinophaga filiformis</name>
    <name type="common">Myxococcus filiformis</name>
    <name type="synonym">Flexibacter filiformis</name>
    <dbReference type="NCBI Taxonomy" id="104663"/>
    <lineage>
        <taxon>Bacteria</taxon>
        <taxon>Pseudomonadati</taxon>
        <taxon>Bacteroidota</taxon>
        <taxon>Chitinophagia</taxon>
        <taxon>Chitinophagales</taxon>
        <taxon>Chitinophagaceae</taxon>
        <taxon>Chitinophaga</taxon>
    </lineage>
</organism>
<dbReference type="Pfam" id="PF07584">
    <property type="entry name" value="BatA"/>
    <property type="match status" value="1"/>
</dbReference>
<feature type="transmembrane region" description="Helical" evidence="5">
    <location>
        <begin position="310"/>
        <end position="331"/>
    </location>
</feature>
<evidence type="ECO:0000256" key="4">
    <source>
        <dbReference type="ARBA" id="ARBA00023136"/>
    </source>
</evidence>
<keyword evidence="1" id="KW-1003">Cell membrane</keyword>
<protein>
    <submittedName>
        <fullName evidence="7">Ca-activated chloride channel family protein</fullName>
    </submittedName>
</protein>
<dbReference type="InterPro" id="IPR011933">
    <property type="entry name" value="Double_TM_dom"/>
</dbReference>
<name>A0A1G7IL39_CHIFI</name>
<dbReference type="SMART" id="SM00327">
    <property type="entry name" value="VWA"/>
    <property type="match status" value="1"/>
</dbReference>
<dbReference type="PANTHER" id="PTHR22550:SF5">
    <property type="entry name" value="LEUCINE ZIPPER PROTEIN 4"/>
    <property type="match status" value="1"/>
</dbReference>
<evidence type="ECO:0000256" key="1">
    <source>
        <dbReference type="ARBA" id="ARBA00022475"/>
    </source>
</evidence>
<dbReference type="PANTHER" id="PTHR22550">
    <property type="entry name" value="SPORE GERMINATION PROTEIN"/>
    <property type="match status" value="1"/>
</dbReference>
<evidence type="ECO:0000256" key="5">
    <source>
        <dbReference type="SAM" id="Phobius"/>
    </source>
</evidence>
<dbReference type="STRING" id="104663.SAMN04488121_101896"/>
<feature type="domain" description="VWFA" evidence="6">
    <location>
        <begin position="97"/>
        <end position="290"/>
    </location>
</feature>
<dbReference type="Pfam" id="PF00092">
    <property type="entry name" value="VWA"/>
    <property type="match status" value="1"/>
</dbReference>
<dbReference type="Gene3D" id="3.40.50.410">
    <property type="entry name" value="von Willebrand factor, type A domain"/>
    <property type="match status" value="1"/>
</dbReference>
<dbReference type="InterPro" id="IPR002035">
    <property type="entry name" value="VWF_A"/>
</dbReference>
<gene>
    <name evidence="7" type="ORF">SAMN04488121_101896</name>
</gene>
<evidence type="ECO:0000259" key="6">
    <source>
        <dbReference type="PROSITE" id="PS50234"/>
    </source>
</evidence>
<dbReference type="CDD" id="cd01467">
    <property type="entry name" value="vWA_BatA_type"/>
    <property type="match status" value="1"/>
</dbReference>